<evidence type="ECO:0000259" key="9">
    <source>
        <dbReference type="PROSITE" id="PS01124"/>
    </source>
</evidence>
<accession>A0ABS4FPY1</accession>
<dbReference type="Gene3D" id="1.10.10.60">
    <property type="entry name" value="Homeodomain-like"/>
    <property type="match status" value="2"/>
</dbReference>
<evidence type="ECO:0000256" key="5">
    <source>
        <dbReference type="ARBA" id="ARBA00023015"/>
    </source>
</evidence>
<feature type="domain" description="HTH araC/xylS-type" evidence="9">
    <location>
        <begin position="257"/>
        <end position="356"/>
    </location>
</feature>
<dbReference type="RefSeq" id="WP_210088309.1">
    <property type="nucleotide sequence ID" value="NZ_JAGGKG010000004.1"/>
</dbReference>
<dbReference type="PANTHER" id="PTHR42713">
    <property type="entry name" value="HISTIDINE KINASE-RELATED"/>
    <property type="match status" value="1"/>
</dbReference>
<evidence type="ECO:0000256" key="4">
    <source>
        <dbReference type="ARBA" id="ARBA00023012"/>
    </source>
</evidence>
<proteinExistence type="predicted"/>
<gene>
    <name evidence="11" type="ORF">J2Z32_001262</name>
</gene>
<dbReference type="SUPFAM" id="SSF46689">
    <property type="entry name" value="Homeodomain-like"/>
    <property type="match status" value="2"/>
</dbReference>
<evidence type="ECO:0000256" key="6">
    <source>
        <dbReference type="ARBA" id="ARBA00023125"/>
    </source>
</evidence>
<evidence type="ECO:0000256" key="2">
    <source>
        <dbReference type="ARBA" id="ARBA00022490"/>
    </source>
</evidence>
<organism evidence="11 12">
    <name type="scientific">Paenibacillus turicensis</name>
    <dbReference type="NCBI Taxonomy" id="160487"/>
    <lineage>
        <taxon>Bacteria</taxon>
        <taxon>Bacillati</taxon>
        <taxon>Bacillota</taxon>
        <taxon>Bacilli</taxon>
        <taxon>Bacillales</taxon>
        <taxon>Paenibacillaceae</taxon>
        <taxon>Paenibacillus</taxon>
    </lineage>
</organism>
<dbReference type="PROSITE" id="PS50110">
    <property type="entry name" value="RESPONSE_REGULATORY"/>
    <property type="match status" value="1"/>
</dbReference>
<comment type="subcellular location">
    <subcellularLocation>
        <location evidence="1">Cytoplasm</location>
    </subcellularLocation>
</comment>
<evidence type="ECO:0000256" key="7">
    <source>
        <dbReference type="ARBA" id="ARBA00023163"/>
    </source>
</evidence>
<sequence>MGKLKVLIVDDEHLIRNLLRMRIDWEAQGMEIVGEAANAEEGMGVVEQLQPDIIFTDIYMPKVDGIEFSEQVLAKYPHIKIVVVTGHDEFEYARRSIKIGVFEFILKPIRPDELLQVTSKLRQKIEKERLDQHKLKQLQEVMDTSYQSDPKVLEQLQFHISMGDSEQATKQLHCIFDNAILSVAQFRMVAIDIIMECQRAAIEQQLQSEVAFDRQMIGSILSANQLAELLKALQAYVREVAAAICDKLQPQENNLIHQVKTYLEAHLSDANLGLASTAAHFYVSPGHLGRLMKKETGQTFVEYLTQIRMKKAELLLKQTDLKGYEIGEQVGIPDPHYFSVLFKKSIGRSMNEYRSVRNFK</sequence>
<evidence type="ECO:0000256" key="8">
    <source>
        <dbReference type="PROSITE-ProRule" id="PRU00169"/>
    </source>
</evidence>
<dbReference type="Proteomes" id="UP001519272">
    <property type="component" value="Unassembled WGS sequence"/>
</dbReference>
<keyword evidence="6" id="KW-0238">DNA-binding</keyword>
<keyword evidence="7" id="KW-0804">Transcription</keyword>
<dbReference type="CDD" id="cd17536">
    <property type="entry name" value="REC_YesN-like"/>
    <property type="match status" value="1"/>
</dbReference>
<comment type="caution">
    <text evidence="11">The sequence shown here is derived from an EMBL/GenBank/DDBJ whole genome shotgun (WGS) entry which is preliminary data.</text>
</comment>
<dbReference type="SMART" id="SM00342">
    <property type="entry name" value="HTH_ARAC"/>
    <property type="match status" value="1"/>
</dbReference>
<dbReference type="Pfam" id="PF00072">
    <property type="entry name" value="Response_reg"/>
    <property type="match status" value="1"/>
</dbReference>
<keyword evidence="3 8" id="KW-0597">Phosphoprotein</keyword>
<protein>
    <submittedName>
        <fullName evidence="11">YesN/AraC family two-component response regulator</fullName>
    </submittedName>
</protein>
<dbReference type="PROSITE" id="PS01124">
    <property type="entry name" value="HTH_ARAC_FAMILY_2"/>
    <property type="match status" value="1"/>
</dbReference>
<keyword evidence="4" id="KW-0902">Two-component regulatory system</keyword>
<dbReference type="SUPFAM" id="SSF52172">
    <property type="entry name" value="CheY-like"/>
    <property type="match status" value="1"/>
</dbReference>
<evidence type="ECO:0000313" key="12">
    <source>
        <dbReference type="Proteomes" id="UP001519272"/>
    </source>
</evidence>
<name>A0ABS4FPY1_9BACL</name>
<keyword evidence="2" id="KW-0963">Cytoplasm</keyword>
<dbReference type="InterPro" id="IPR001789">
    <property type="entry name" value="Sig_transdc_resp-reg_receiver"/>
</dbReference>
<dbReference type="InterPro" id="IPR018060">
    <property type="entry name" value="HTH_AraC"/>
</dbReference>
<evidence type="ECO:0000313" key="11">
    <source>
        <dbReference type="EMBL" id="MBP1904639.1"/>
    </source>
</evidence>
<dbReference type="SMART" id="SM00448">
    <property type="entry name" value="REC"/>
    <property type="match status" value="1"/>
</dbReference>
<reference evidence="11 12" key="1">
    <citation type="submission" date="2021-03" db="EMBL/GenBank/DDBJ databases">
        <title>Genomic Encyclopedia of Type Strains, Phase IV (KMG-IV): sequencing the most valuable type-strain genomes for metagenomic binning, comparative biology and taxonomic classification.</title>
        <authorList>
            <person name="Goeker M."/>
        </authorList>
    </citation>
    <scope>NUCLEOTIDE SEQUENCE [LARGE SCALE GENOMIC DNA]</scope>
    <source>
        <strain evidence="11 12">DSM 14349</strain>
    </source>
</reference>
<dbReference type="EMBL" id="JAGGKG010000004">
    <property type="protein sequence ID" value="MBP1904639.1"/>
    <property type="molecule type" value="Genomic_DNA"/>
</dbReference>
<dbReference type="Gene3D" id="3.40.50.2300">
    <property type="match status" value="1"/>
</dbReference>
<dbReference type="InterPro" id="IPR011006">
    <property type="entry name" value="CheY-like_superfamily"/>
</dbReference>
<feature type="domain" description="Response regulatory" evidence="10">
    <location>
        <begin position="5"/>
        <end position="122"/>
    </location>
</feature>
<feature type="modified residue" description="4-aspartylphosphate" evidence="8">
    <location>
        <position position="57"/>
    </location>
</feature>
<dbReference type="PANTHER" id="PTHR42713:SF3">
    <property type="entry name" value="TRANSCRIPTIONAL REGULATORY PROTEIN HPTR"/>
    <property type="match status" value="1"/>
</dbReference>
<evidence type="ECO:0000256" key="1">
    <source>
        <dbReference type="ARBA" id="ARBA00004496"/>
    </source>
</evidence>
<dbReference type="Pfam" id="PF12833">
    <property type="entry name" value="HTH_18"/>
    <property type="match status" value="1"/>
</dbReference>
<evidence type="ECO:0000259" key="10">
    <source>
        <dbReference type="PROSITE" id="PS50110"/>
    </source>
</evidence>
<dbReference type="InterPro" id="IPR051552">
    <property type="entry name" value="HptR"/>
</dbReference>
<evidence type="ECO:0000256" key="3">
    <source>
        <dbReference type="ARBA" id="ARBA00022553"/>
    </source>
</evidence>
<dbReference type="InterPro" id="IPR009057">
    <property type="entry name" value="Homeodomain-like_sf"/>
</dbReference>
<keyword evidence="12" id="KW-1185">Reference proteome</keyword>
<keyword evidence="5" id="KW-0805">Transcription regulation</keyword>